<comment type="function">
    <text evidence="1">Subunit of the oligosaccharyl transferase (OST) complex that catalyzes the initial transfer of a defined glycan (Glc(3)Man(9)GlcNAc(2) in eukaryotes) from the lipid carrier dolichol-pyrophosphate to an asparagine residue within an Asn-X-Ser/Thr consensus motif in nascent polypeptide chains, the first step in protein N-glycosylation. N-glycosylation occurs cotranslationally and the complex associates with the Sec61 complex at the channel-forming translocon complex that mediates protein translocation across the endoplasmic reticulum (ER). All subunits are required for a maximal enzyme activity.</text>
</comment>
<evidence type="ECO:0000256" key="3">
    <source>
        <dbReference type="ARBA" id="ARBA00004922"/>
    </source>
</evidence>
<organism evidence="18 19">
    <name type="scientific">Morella rubra</name>
    <name type="common">Chinese bayberry</name>
    <dbReference type="NCBI Taxonomy" id="262757"/>
    <lineage>
        <taxon>Eukaryota</taxon>
        <taxon>Viridiplantae</taxon>
        <taxon>Streptophyta</taxon>
        <taxon>Embryophyta</taxon>
        <taxon>Tracheophyta</taxon>
        <taxon>Spermatophyta</taxon>
        <taxon>Magnoliopsida</taxon>
        <taxon>eudicotyledons</taxon>
        <taxon>Gunneridae</taxon>
        <taxon>Pentapetalae</taxon>
        <taxon>rosids</taxon>
        <taxon>fabids</taxon>
        <taxon>Fagales</taxon>
        <taxon>Myricaceae</taxon>
        <taxon>Morella</taxon>
    </lineage>
</organism>
<comment type="pathway">
    <text evidence="3">Protein modification; protein glycosylation.</text>
</comment>
<evidence type="ECO:0000256" key="5">
    <source>
        <dbReference type="ARBA" id="ARBA00022692"/>
    </source>
</evidence>
<feature type="transmembrane region" description="Helical" evidence="12">
    <location>
        <begin position="967"/>
        <end position="991"/>
    </location>
</feature>
<comment type="caution">
    <text evidence="18">The sequence shown here is derived from an EMBL/GenBank/DDBJ whole genome shotgun (WGS) entry which is preliminary data.</text>
</comment>
<dbReference type="EMBL" id="RXIC02000020">
    <property type="protein sequence ID" value="KAB1223762.1"/>
    <property type="molecule type" value="Genomic_DNA"/>
</dbReference>
<dbReference type="Pfam" id="PF23860">
    <property type="entry name" value="Ribophorin_II_3rd"/>
    <property type="match status" value="2"/>
</dbReference>
<feature type="domain" description="Ribophorin II second" evidence="16">
    <location>
        <begin position="686"/>
        <end position="792"/>
    </location>
</feature>
<protein>
    <recommendedName>
        <fullName evidence="11">Ribophorin II</fullName>
    </recommendedName>
    <alternativeName>
        <fullName evidence="10">Ribophorin-2</fullName>
    </alternativeName>
</protein>
<reference evidence="18 19" key="1">
    <citation type="journal article" date="2019" name="Plant Biotechnol. J.">
        <title>The red bayberry genome and genetic basis of sex determination.</title>
        <authorList>
            <person name="Jia H.M."/>
            <person name="Jia H.J."/>
            <person name="Cai Q.L."/>
            <person name="Wang Y."/>
            <person name="Zhao H.B."/>
            <person name="Yang W.F."/>
            <person name="Wang G.Y."/>
            <person name="Li Y.H."/>
            <person name="Zhan D.L."/>
            <person name="Shen Y.T."/>
            <person name="Niu Q.F."/>
            <person name="Chang L."/>
            <person name="Qiu J."/>
            <person name="Zhao L."/>
            <person name="Xie H.B."/>
            <person name="Fu W.Y."/>
            <person name="Jin J."/>
            <person name="Li X.W."/>
            <person name="Jiao Y."/>
            <person name="Zhou C.C."/>
            <person name="Tu T."/>
            <person name="Chai C.Y."/>
            <person name="Gao J.L."/>
            <person name="Fan L.J."/>
            <person name="van de Weg E."/>
            <person name="Wang J.Y."/>
            <person name="Gao Z.S."/>
        </authorList>
    </citation>
    <scope>NUCLEOTIDE SEQUENCE [LARGE SCALE GENOMIC DNA]</scope>
    <source>
        <tissue evidence="18">Leaves</tissue>
    </source>
</reference>
<evidence type="ECO:0000259" key="17">
    <source>
        <dbReference type="Pfam" id="PF25147"/>
    </source>
</evidence>
<gene>
    <name evidence="18" type="ORF">CJ030_MR2G016653</name>
</gene>
<evidence type="ECO:0000256" key="1">
    <source>
        <dbReference type="ARBA" id="ARBA00002791"/>
    </source>
</evidence>
<evidence type="ECO:0000256" key="9">
    <source>
        <dbReference type="ARBA" id="ARBA00023136"/>
    </source>
</evidence>
<feature type="transmembrane region" description="Helical" evidence="12">
    <location>
        <begin position="604"/>
        <end position="628"/>
    </location>
</feature>
<proteinExistence type="inferred from homology"/>
<dbReference type="GO" id="GO:0008250">
    <property type="term" value="C:oligosaccharyltransferase complex"/>
    <property type="evidence" value="ECO:0007669"/>
    <property type="project" value="InterPro"/>
</dbReference>
<evidence type="ECO:0000256" key="7">
    <source>
        <dbReference type="ARBA" id="ARBA00022824"/>
    </source>
</evidence>
<dbReference type="InterPro" id="IPR055374">
    <property type="entry name" value="Ribophorin_II_3rd"/>
</dbReference>
<dbReference type="InterPro" id="IPR055375">
    <property type="entry name" value="Ribophorin_II_2nd"/>
</dbReference>
<keyword evidence="8 12" id="KW-1133">Transmembrane helix</keyword>
<evidence type="ECO:0000259" key="15">
    <source>
        <dbReference type="Pfam" id="PF23860"/>
    </source>
</evidence>
<evidence type="ECO:0000313" key="18">
    <source>
        <dbReference type="EMBL" id="KAB1223762.1"/>
    </source>
</evidence>
<keyword evidence="6 13" id="KW-0732">Signal</keyword>
<dbReference type="GO" id="GO:0006487">
    <property type="term" value="P:protein N-linked glycosylation"/>
    <property type="evidence" value="ECO:0007669"/>
    <property type="project" value="TreeGrafter"/>
</dbReference>
<feature type="domain" description="Ribophorin II third" evidence="15">
    <location>
        <begin position="437"/>
        <end position="560"/>
    </location>
</feature>
<keyword evidence="9 12" id="KW-0472">Membrane</keyword>
<keyword evidence="7" id="KW-0256">Endoplasmic reticulum</keyword>
<evidence type="ECO:0000313" key="19">
    <source>
        <dbReference type="Proteomes" id="UP000516437"/>
    </source>
</evidence>
<accession>A0A6A1WES1</accession>
<evidence type="ECO:0000256" key="13">
    <source>
        <dbReference type="SAM" id="SignalP"/>
    </source>
</evidence>
<feature type="transmembrane region" description="Helical" evidence="12">
    <location>
        <begin position="674"/>
        <end position="697"/>
    </location>
</feature>
<name>A0A6A1WES1_9ROSI</name>
<dbReference type="PANTHER" id="PTHR12640:SF0">
    <property type="entry name" value="DOLICHYL-DIPHOSPHOOLIGOSACCHARIDE--PROTEIN GLYCOSYLTRANSFERASE SUBUNIT 2"/>
    <property type="match status" value="1"/>
</dbReference>
<keyword evidence="19" id="KW-1185">Reference proteome</keyword>
<evidence type="ECO:0000256" key="4">
    <source>
        <dbReference type="ARBA" id="ARBA00009038"/>
    </source>
</evidence>
<comment type="subcellular location">
    <subcellularLocation>
        <location evidence="2">Endoplasmic reticulum membrane</location>
        <topology evidence="2">Multi-pass membrane protein</topology>
    </subcellularLocation>
</comment>
<evidence type="ECO:0000259" key="16">
    <source>
        <dbReference type="Pfam" id="PF23861"/>
    </source>
</evidence>
<dbReference type="Pfam" id="PF05817">
    <property type="entry name" value="Ribophorin_II"/>
    <property type="match status" value="1"/>
</dbReference>
<evidence type="ECO:0000256" key="10">
    <source>
        <dbReference type="ARBA" id="ARBA00030078"/>
    </source>
</evidence>
<dbReference type="InterPro" id="IPR055373">
    <property type="entry name" value="Ribophorin_II_N"/>
</dbReference>
<feature type="transmembrane region" description="Helical" evidence="12">
    <location>
        <begin position="640"/>
        <end position="662"/>
    </location>
</feature>
<dbReference type="PANTHER" id="PTHR12640">
    <property type="entry name" value="RIBOPHORIN II"/>
    <property type="match status" value="1"/>
</dbReference>
<feature type="transmembrane region" description="Helical" evidence="12">
    <location>
        <begin position="1003"/>
        <end position="1025"/>
    </location>
</feature>
<feature type="signal peptide" evidence="13">
    <location>
        <begin position="1"/>
        <end position="20"/>
    </location>
</feature>
<dbReference type="InterPro" id="IPR056790">
    <property type="entry name" value="Ribophorin_II_C"/>
</dbReference>
<keyword evidence="5 12" id="KW-0812">Transmembrane</keyword>
<feature type="domain" description="Ribophorin II third" evidence="15">
    <location>
        <begin position="800"/>
        <end position="923"/>
    </location>
</feature>
<feature type="chain" id="PRO_5025525846" description="Ribophorin II" evidence="13">
    <location>
        <begin position="21"/>
        <end position="1050"/>
    </location>
</feature>
<dbReference type="Proteomes" id="UP000516437">
    <property type="component" value="Chromosome 2"/>
</dbReference>
<feature type="domain" description="Ribophorin II C-terminal" evidence="17">
    <location>
        <begin position="956"/>
        <end position="1029"/>
    </location>
</feature>
<evidence type="ECO:0000256" key="12">
    <source>
        <dbReference type="SAM" id="Phobius"/>
    </source>
</evidence>
<evidence type="ECO:0000256" key="2">
    <source>
        <dbReference type="ARBA" id="ARBA00004477"/>
    </source>
</evidence>
<comment type="similarity">
    <text evidence="4">Belongs to the SWP1 family.</text>
</comment>
<feature type="domain" description="Ribophorin II N-terminal" evidence="14">
    <location>
        <begin position="27"/>
        <end position="305"/>
    </location>
</feature>
<feature type="domain" description="Ribophorin II second" evidence="16">
    <location>
        <begin position="323"/>
        <end position="429"/>
    </location>
</feature>
<dbReference type="InterPro" id="IPR008814">
    <property type="entry name" value="Swp1"/>
</dbReference>
<evidence type="ECO:0000256" key="8">
    <source>
        <dbReference type="ARBA" id="ARBA00022989"/>
    </source>
</evidence>
<evidence type="ECO:0000259" key="14">
    <source>
        <dbReference type="Pfam" id="PF05817"/>
    </source>
</evidence>
<dbReference type="GO" id="GO:0016740">
    <property type="term" value="F:transferase activity"/>
    <property type="evidence" value="ECO:0007669"/>
    <property type="project" value="UniProtKB-KW"/>
</dbReference>
<dbReference type="Pfam" id="PF23861">
    <property type="entry name" value="Ribophorin_II_2nd"/>
    <property type="match status" value="2"/>
</dbReference>
<keyword evidence="18" id="KW-0808">Transferase</keyword>
<dbReference type="OrthoDB" id="432292at2759"/>
<evidence type="ECO:0000256" key="11">
    <source>
        <dbReference type="ARBA" id="ARBA00032139"/>
    </source>
</evidence>
<dbReference type="Pfam" id="PF25147">
    <property type="entry name" value="Ribophorin_II_C"/>
    <property type="match status" value="1"/>
</dbReference>
<evidence type="ECO:0000256" key="6">
    <source>
        <dbReference type="ARBA" id="ARBA00022729"/>
    </source>
</evidence>
<sequence length="1050" mass="115207">MARNLGAFLVLVLAISICEAASIFQPISDSHRSAALELFTPADGSFGSLEETYEALRTFEILGIQKKPDISSGSCQSVSETLQSSSSTAKEIFDALKVNSLVKCKVDEENFQGITSRLKAVVNDASSLLDFYYSIGSLVLIKDQTSNVDVQLSDADGIFRSIKALSQSDGRWRYSSNNPESSTFAAGLALEALSGVLSLASSDIDHSLIVTLKNDIVKLFDSIEKYGDGSFYFEEKVVDAHEHQGPLSTTSSVVRGLTTFASVSSGSINVPGDKILGLAKFFLGIGIPGNPKDFFNQIDSLACLESNRQELTWKALLVVSAPLILSLPATVLSLTKKDQLKVKVNTVLGSSAPPLTVKLVRAFSGSKDHSAIESLELKFDPENLVHVLDVLPKSVDVGKYIFVFEIVLHDSVDKKVYATGGQTQVPIFVTGVIKIDNAEIAVLDSDLDSIETQKKLDLAGENTISLSANHLQKLRLSFKLTTPRVNLFKPHQAFLKLKHETNVEHIFVVGNSGKQFEIILDFLGLVEKFFYLSGRYDIQLTVGDAVMENSILRDVGHVELDLPEAPEKAPRPPTQAVDSYSRYRPQAEITHIFRSPEKLPPKELSLAFLGLILLPFVGFLIGLLRIGVNLKNFPTSAVPATFAILFQLGIAAVLLLYVLFWLKLDLFTTLKTLGFLGVFLMVSAPLILSLPATVLSLTKKDQLKVKVNTVLGSSAPPLTVKLVRAFSGSKDHSAIESLELKFDPENLVHVLDVLPKSVDVGKYIFVFEIVLHDSVDKKVYATGGQTQVPIFVTGVIKIDNAEIAVLDSDLDSIETQKKLDLAGENTISLSANHLQKLRLSFKLTTPRVNLFKPHQAFLKLKHETNVEHIFVVGNSGKQFEIILDFLGLVEKFFYLSGRYDIQLTVGDAVMENSILRDVGHVELDLPEAPEKAPRPPTQAVDSYSRYRPQAEITHIFRSPEKLPPKELSLAFLGLILLPFVGFLIGLLRIGVNLKNFPTSAVPATFAILFQLGIAAVLLLYVLFWLKVRLSLCAFVCPLLEFDPLSSIRKC</sequence>
<dbReference type="AlphaFoldDB" id="A0A6A1WES1"/>